<dbReference type="EMBL" id="JARBHB010000001">
    <property type="protein sequence ID" value="KAJ8896123.1"/>
    <property type="molecule type" value="Genomic_DNA"/>
</dbReference>
<comment type="caution">
    <text evidence="1">The sequence shown here is derived from an EMBL/GenBank/DDBJ whole genome shotgun (WGS) entry which is preliminary data.</text>
</comment>
<organism evidence="1 2">
    <name type="scientific">Dryococelus australis</name>
    <dbReference type="NCBI Taxonomy" id="614101"/>
    <lineage>
        <taxon>Eukaryota</taxon>
        <taxon>Metazoa</taxon>
        <taxon>Ecdysozoa</taxon>
        <taxon>Arthropoda</taxon>
        <taxon>Hexapoda</taxon>
        <taxon>Insecta</taxon>
        <taxon>Pterygota</taxon>
        <taxon>Neoptera</taxon>
        <taxon>Polyneoptera</taxon>
        <taxon>Phasmatodea</taxon>
        <taxon>Verophasmatodea</taxon>
        <taxon>Anareolatae</taxon>
        <taxon>Phasmatidae</taxon>
        <taxon>Eurycanthinae</taxon>
        <taxon>Dryococelus</taxon>
    </lineage>
</organism>
<accession>A0ABQ9IJV0</accession>
<sequence length="303" mass="34000">MYVRRPRASAAGNKKTWWEQLNLRRLTVLHPLPTFRKRNKIRNTNMPTSRAAVGFCALGLWFWLRADSTYVSSRLPEVFQPREGRRRVQDLTISCCSVYFKGIFWKVLQAILASPVDVPLLSPLFISIWVDQDQLQKDAEPVQTTAGNLEIKYDDVHEMIEFATSRGWFKVGTSATTGNSSRLNVLSLTCKIDVKHVYTEVDFAVGSQFIRHALDDSEPMAGLQGNKGATVAERLARSHPTRANRAQSPARLPDFRKWSASFLGDLPFSPPLHSGAAPYSLQSSPSDLRTSLLKTAQISSLTH</sequence>
<evidence type="ECO:0000313" key="1">
    <source>
        <dbReference type="EMBL" id="KAJ8896123.1"/>
    </source>
</evidence>
<keyword evidence="2" id="KW-1185">Reference proteome</keyword>
<name>A0ABQ9IJV0_9NEOP</name>
<gene>
    <name evidence="1" type="ORF">PR048_001465</name>
</gene>
<evidence type="ECO:0000313" key="2">
    <source>
        <dbReference type="Proteomes" id="UP001159363"/>
    </source>
</evidence>
<dbReference type="Proteomes" id="UP001159363">
    <property type="component" value="Chromosome 1"/>
</dbReference>
<protein>
    <submittedName>
        <fullName evidence="1">Uncharacterized protein</fullName>
    </submittedName>
</protein>
<reference evidence="1 2" key="1">
    <citation type="submission" date="2023-02" db="EMBL/GenBank/DDBJ databases">
        <title>LHISI_Scaffold_Assembly.</title>
        <authorList>
            <person name="Stuart O.P."/>
            <person name="Cleave R."/>
            <person name="Magrath M.J.L."/>
            <person name="Mikheyev A.S."/>
        </authorList>
    </citation>
    <scope>NUCLEOTIDE SEQUENCE [LARGE SCALE GENOMIC DNA]</scope>
    <source>
        <strain evidence="1">Daus_M_001</strain>
        <tissue evidence="1">Leg muscle</tissue>
    </source>
</reference>
<proteinExistence type="predicted"/>